<protein>
    <submittedName>
        <fullName evidence="1">Uncharacterized protein</fullName>
    </submittedName>
</protein>
<reference evidence="2" key="2">
    <citation type="submission" date="2018-11" db="EMBL/GenBank/DDBJ databases">
        <title>Proposal to divide the Flavobacteriaceae and reorganize its genera based on Amino Acid Identity values calculated from whole genome sequences.</title>
        <authorList>
            <person name="Nicholson A.C."/>
            <person name="Gulvik C.A."/>
            <person name="Whitney A.M."/>
            <person name="Humrighouse B.W."/>
            <person name="Bell M."/>
            <person name="Holmes B."/>
            <person name="Steigerwalt A."/>
            <person name="Villarma A."/>
            <person name="Sheth M."/>
            <person name="Batra D."/>
            <person name="Pryor J."/>
            <person name="Bernardet J.-F."/>
            <person name="Hugo C."/>
            <person name="Kampfer P."/>
            <person name="Newman J."/>
            <person name="Mcquiston J."/>
        </authorList>
    </citation>
    <scope>NUCLEOTIDE SEQUENCE [LARGE SCALE GENOMIC DNA]</scope>
    <source>
        <strain evidence="2">DSM 22165</strain>
    </source>
</reference>
<dbReference type="RefSeq" id="WP_123280611.1">
    <property type="nucleotide sequence ID" value="NZ_RJTU01000018.1"/>
</dbReference>
<dbReference type="EMBL" id="RJTU01000018">
    <property type="protein sequence ID" value="ROI14539.1"/>
    <property type="molecule type" value="Genomic_DNA"/>
</dbReference>
<evidence type="ECO:0000313" key="2">
    <source>
        <dbReference type="Proteomes" id="UP000267623"/>
    </source>
</evidence>
<name>A0A3N0XDU3_9FLAO</name>
<proteinExistence type="predicted"/>
<dbReference type="AlphaFoldDB" id="A0A3N0XDU3"/>
<comment type="caution">
    <text evidence="1">The sequence shown here is derived from an EMBL/GenBank/DDBJ whole genome shotgun (WGS) entry which is preliminary data.</text>
</comment>
<sequence>MKTSLTPTEYLLIKGMTNSEWDDCGFAILHITDEWKKTQKKRLKVVKLVENDDDLKWLNYADTNVEFFKFSEEHYPEVEDWLSERSRIFIELEKDDLKKFSQPENRLNCYQMQVFKNGNAIYNAFGKHTSEEFWTEEFSLWELTK</sequence>
<evidence type="ECO:0000313" key="1">
    <source>
        <dbReference type="EMBL" id="ROI14539.1"/>
    </source>
</evidence>
<reference evidence="2" key="1">
    <citation type="submission" date="2018-11" db="EMBL/GenBank/DDBJ databases">
        <title>Proposal to divide the Flavobacteriaceae and reorganize its genera based on Amino Acid Identity values calculated from whole genome sequences.</title>
        <authorList>
            <person name="Nicholson A.C."/>
            <person name="Gulvik C.A."/>
            <person name="Whitney A.M."/>
            <person name="Humrighouse B.W."/>
            <person name="Bell M."/>
            <person name="Holmes B."/>
            <person name="Steigerwalt A."/>
            <person name="Villarma A."/>
            <person name="Sheth M."/>
            <person name="Batra D."/>
            <person name="Pryor J."/>
            <person name="Bernardet J.-F."/>
            <person name="Hugo C."/>
            <person name="Kampfer P."/>
            <person name="Newman J."/>
            <person name="Mcquiston J.R."/>
        </authorList>
    </citation>
    <scope>NUCLEOTIDE SEQUENCE [LARGE SCALE GENOMIC DNA]</scope>
    <source>
        <strain evidence="2">DSM 22165</strain>
    </source>
</reference>
<dbReference type="Proteomes" id="UP000267623">
    <property type="component" value="Unassembled WGS sequence"/>
</dbReference>
<accession>A0A3N0XDU3</accession>
<organism evidence="1 2">
    <name type="scientific">Epilithonimonas hominis</name>
    <dbReference type="NCBI Taxonomy" id="420404"/>
    <lineage>
        <taxon>Bacteria</taxon>
        <taxon>Pseudomonadati</taxon>
        <taxon>Bacteroidota</taxon>
        <taxon>Flavobacteriia</taxon>
        <taxon>Flavobacteriales</taxon>
        <taxon>Weeksellaceae</taxon>
        <taxon>Chryseobacterium group</taxon>
        <taxon>Epilithonimonas</taxon>
    </lineage>
</organism>
<gene>
    <name evidence="1" type="ORF">EGH73_02915</name>
</gene>